<feature type="domain" description="Photolyase/cryptochrome alpha/beta" evidence="1">
    <location>
        <begin position="1"/>
        <end position="115"/>
    </location>
</feature>
<dbReference type="PANTHER" id="PTHR10211:SF0">
    <property type="entry name" value="DEOXYRIBODIPYRIMIDINE PHOTO-LYASE"/>
    <property type="match status" value="1"/>
</dbReference>
<reference evidence="2 3" key="1">
    <citation type="submission" date="2019-05" db="EMBL/GenBank/DDBJ databases">
        <title>Another draft genome of Portunus trituberculatus and its Hox gene families provides insights of decapod evolution.</title>
        <authorList>
            <person name="Jeong J.-H."/>
            <person name="Song I."/>
            <person name="Kim S."/>
            <person name="Choi T."/>
            <person name="Kim D."/>
            <person name="Ryu S."/>
            <person name="Kim W."/>
        </authorList>
    </citation>
    <scope>NUCLEOTIDE SEQUENCE [LARGE SCALE GENOMIC DNA]</scope>
    <source>
        <tissue evidence="2">Muscle</tissue>
    </source>
</reference>
<keyword evidence="3" id="KW-1185">Reference proteome</keyword>
<evidence type="ECO:0000259" key="1">
    <source>
        <dbReference type="PROSITE" id="PS51645"/>
    </source>
</evidence>
<dbReference type="PROSITE" id="PS51645">
    <property type="entry name" value="PHR_CRY_ALPHA_BETA"/>
    <property type="match status" value="1"/>
</dbReference>
<comment type="caution">
    <text evidence="2">The sequence shown here is derived from an EMBL/GenBank/DDBJ whole genome shotgun (WGS) entry which is preliminary data.</text>
</comment>
<dbReference type="Gene3D" id="1.25.40.80">
    <property type="match status" value="1"/>
</dbReference>
<evidence type="ECO:0000313" key="3">
    <source>
        <dbReference type="Proteomes" id="UP000324222"/>
    </source>
</evidence>
<dbReference type="FunFam" id="3.40.50.620:FF:000110">
    <property type="entry name" value="Deoxyribodipyrimidine photolyase"/>
    <property type="match status" value="1"/>
</dbReference>
<dbReference type="GO" id="GO:0000719">
    <property type="term" value="P:photoreactive repair"/>
    <property type="evidence" value="ECO:0007669"/>
    <property type="project" value="TreeGrafter"/>
</dbReference>
<dbReference type="Proteomes" id="UP000324222">
    <property type="component" value="Unassembled WGS sequence"/>
</dbReference>
<dbReference type="EMBL" id="VSRR010030913">
    <property type="protein sequence ID" value="MPC70318.1"/>
    <property type="molecule type" value="Genomic_DNA"/>
</dbReference>
<sequence>MLFAQRLALKYKVSLRVVFCLVPKFLDATIRHYHFMLKGLEEVESECQKLDISFNLLLGEPVDVLPDFIKSHNIGGLVTDFSPLRVPRRWLKEVKKNIPQNIPMCQVDAHNIVPCKKASDKQEYSAKTIRKKIHDKLSDFLTQFPPVIKHPYKSKEENEVCIGIVFKGD</sequence>
<protein>
    <submittedName>
        <fullName evidence="2">Deoxyribodipyrimidine photo-lyase</fullName>
    </submittedName>
</protein>
<dbReference type="Pfam" id="PF00875">
    <property type="entry name" value="DNA_photolyase"/>
    <property type="match status" value="1"/>
</dbReference>
<evidence type="ECO:0000313" key="2">
    <source>
        <dbReference type="EMBL" id="MPC70318.1"/>
    </source>
</evidence>
<keyword evidence="2" id="KW-0456">Lyase</keyword>
<dbReference type="InterPro" id="IPR006050">
    <property type="entry name" value="DNA_photolyase_N"/>
</dbReference>
<proteinExistence type="predicted"/>
<dbReference type="OrthoDB" id="496749at2759"/>
<dbReference type="SUPFAM" id="SSF52425">
    <property type="entry name" value="Cryptochrome/photolyase, N-terminal domain"/>
    <property type="match status" value="1"/>
</dbReference>
<organism evidence="2 3">
    <name type="scientific">Portunus trituberculatus</name>
    <name type="common">Swimming crab</name>
    <name type="synonym">Neptunus trituberculatus</name>
    <dbReference type="NCBI Taxonomy" id="210409"/>
    <lineage>
        <taxon>Eukaryota</taxon>
        <taxon>Metazoa</taxon>
        <taxon>Ecdysozoa</taxon>
        <taxon>Arthropoda</taxon>
        <taxon>Crustacea</taxon>
        <taxon>Multicrustacea</taxon>
        <taxon>Malacostraca</taxon>
        <taxon>Eumalacostraca</taxon>
        <taxon>Eucarida</taxon>
        <taxon>Decapoda</taxon>
        <taxon>Pleocyemata</taxon>
        <taxon>Brachyura</taxon>
        <taxon>Eubrachyura</taxon>
        <taxon>Portunoidea</taxon>
        <taxon>Portunidae</taxon>
        <taxon>Portuninae</taxon>
        <taxon>Portunus</taxon>
    </lineage>
</organism>
<gene>
    <name evidence="2" type="primary">PHR_1</name>
    <name evidence="2" type="ORF">E2C01_064562</name>
</gene>
<dbReference type="InterPro" id="IPR036155">
    <property type="entry name" value="Crypto/Photolyase_N_sf"/>
</dbReference>
<dbReference type="Gene3D" id="3.40.50.620">
    <property type="entry name" value="HUPs"/>
    <property type="match status" value="1"/>
</dbReference>
<dbReference type="PANTHER" id="PTHR10211">
    <property type="entry name" value="DEOXYRIBODIPYRIMIDINE PHOTOLYASE"/>
    <property type="match status" value="1"/>
</dbReference>
<dbReference type="AlphaFoldDB" id="A0A5B7HNP2"/>
<dbReference type="InterPro" id="IPR052219">
    <property type="entry name" value="Photolyase_Class-2"/>
</dbReference>
<name>A0A5B7HNP2_PORTR</name>
<dbReference type="InterPro" id="IPR014729">
    <property type="entry name" value="Rossmann-like_a/b/a_fold"/>
</dbReference>
<dbReference type="GO" id="GO:0003904">
    <property type="term" value="F:deoxyribodipyrimidine photo-lyase activity"/>
    <property type="evidence" value="ECO:0007669"/>
    <property type="project" value="TreeGrafter"/>
</dbReference>
<accession>A0A5B7HNP2</accession>